<reference evidence="4" key="1">
    <citation type="submission" date="2020-03" db="EMBL/GenBank/DDBJ databases">
        <title>Draft Genome Sequence of Cylindrodendrum hubeiense.</title>
        <authorList>
            <person name="Buettner E."/>
            <person name="Kellner H."/>
        </authorList>
    </citation>
    <scope>NUCLEOTIDE SEQUENCE</scope>
    <source>
        <strain evidence="4">IHI 201604</strain>
    </source>
</reference>
<dbReference type="InterPro" id="IPR008030">
    <property type="entry name" value="NmrA-like"/>
</dbReference>
<proteinExistence type="predicted"/>
<feature type="domain" description="NmrA-like" evidence="3">
    <location>
        <begin position="5"/>
        <end position="218"/>
    </location>
</feature>
<dbReference type="SUPFAM" id="SSF51735">
    <property type="entry name" value="NAD(P)-binding Rossmann-fold domains"/>
    <property type="match status" value="1"/>
</dbReference>
<comment type="caution">
    <text evidence="4">The sequence shown here is derived from an EMBL/GenBank/DDBJ whole genome shotgun (WGS) entry which is preliminary data.</text>
</comment>
<accession>A0A9P5LFM7</accession>
<dbReference type="OrthoDB" id="9974981at2759"/>
<keyword evidence="1" id="KW-0521">NADP</keyword>
<keyword evidence="2" id="KW-0560">Oxidoreductase</keyword>
<dbReference type="PANTHER" id="PTHR47706">
    <property type="entry name" value="NMRA-LIKE FAMILY PROTEIN"/>
    <property type="match status" value="1"/>
</dbReference>
<evidence type="ECO:0000313" key="5">
    <source>
        <dbReference type="Proteomes" id="UP000722485"/>
    </source>
</evidence>
<dbReference type="AlphaFoldDB" id="A0A9P5LFM7"/>
<gene>
    <name evidence="4" type="ORF">G7Z17_g5998</name>
</gene>
<dbReference type="InterPro" id="IPR051609">
    <property type="entry name" value="NmrA/Isoflavone_reductase-like"/>
</dbReference>
<dbReference type="EMBL" id="JAANBB010000108">
    <property type="protein sequence ID" value="KAF7550024.1"/>
    <property type="molecule type" value="Genomic_DNA"/>
</dbReference>
<organism evidence="4 5">
    <name type="scientific">Cylindrodendrum hubeiense</name>
    <dbReference type="NCBI Taxonomy" id="595255"/>
    <lineage>
        <taxon>Eukaryota</taxon>
        <taxon>Fungi</taxon>
        <taxon>Dikarya</taxon>
        <taxon>Ascomycota</taxon>
        <taxon>Pezizomycotina</taxon>
        <taxon>Sordariomycetes</taxon>
        <taxon>Hypocreomycetidae</taxon>
        <taxon>Hypocreales</taxon>
        <taxon>Nectriaceae</taxon>
        <taxon>Cylindrodendrum</taxon>
    </lineage>
</organism>
<dbReference type="Proteomes" id="UP000722485">
    <property type="component" value="Unassembled WGS sequence"/>
</dbReference>
<name>A0A9P5LFM7_9HYPO</name>
<dbReference type="Gene3D" id="3.40.50.720">
    <property type="entry name" value="NAD(P)-binding Rossmann-like Domain"/>
    <property type="match status" value="1"/>
</dbReference>
<dbReference type="PANTHER" id="PTHR47706:SF1">
    <property type="entry name" value="CIPA-LIKE, PUTATIVE (AFU_ORTHOLOGUE AFUA_1G12460)-RELATED"/>
    <property type="match status" value="1"/>
</dbReference>
<evidence type="ECO:0000259" key="3">
    <source>
        <dbReference type="Pfam" id="PF05368"/>
    </source>
</evidence>
<keyword evidence="5" id="KW-1185">Reference proteome</keyword>
<evidence type="ECO:0000256" key="2">
    <source>
        <dbReference type="ARBA" id="ARBA00023002"/>
    </source>
</evidence>
<dbReference type="InterPro" id="IPR045312">
    <property type="entry name" value="PCBER-like"/>
</dbReference>
<dbReference type="InterPro" id="IPR036291">
    <property type="entry name" value="NAD(P)-bd_dom_sf"/>
</dbReference>
<dbReference type="GO" id="GO:0016491">
    <property type="term" value="F:oxidoreductase activity"/>
    <property type="evidence" value="ECO:0007669"/>
    <property type="project" value="UniProtKB-KW"/>
</dbReference>
<dbReference type="Pfam" id="PF05368">
    <property type="entry name" value="NmrA"/>
    <property type="match status" value="1"/>
</dbReference>
<evidence type="ECO:0000313" key="4">
    <source>
        <dbReference type="EMBL" id="KAF7550024.1"/>
    </source>
</evidence>
<evidence type="ECO:0000256" key="1">
    <source>
        <dbReference type="ARBA" id="ARBA00022857"/>
    </source>
</evidence>
<dbReference type="CDD" id="cd05259">
    <property type="entry name" value="PCBER_SDR_a"/>
    <property type="match status" value="1"/>
</dbReference>
<dbReference type="Gene3D" id="3.90.25.10">
    <property type="entry name" value="UDP-galactose 4-epimerase, domain 1"/>
    <property type="match status" value="1"/>
</dbReference>
<protein>
    <recommendedName>
        <fullName evidence="3">NmrA-like domain-containing protein</fullName>
    </recommendedName>
</protein>
<sequence length="300" mass="32102">MSAFKKIAIAGATGNLGPAILTALRESKLFEVTVLTRKESTHQFPSDVKVQHVDYESEASLVEALQGQDGLVSTLSSVGVGAQKLLIDAAIAAGVKRFIPSEFGSNSLNPKVAAIPIFGPKLQIQEHLKAQVTKVPSFSYTLVFPGLFLDWGLAAGLIVNVREKSATLRDGGDASISVSRLSTIGQAVVGIFEHPEETANKAVHVRDIDTTQNQLISLAKEIDPSGEWKIEHVSTVEEEKEAYESLAKGQVDFSVIIKFIFRAVYGEGYGGKITKDDNELLGVTGLDVEGLKSVVKAVLA</sequence>